<dbReference type="InterPro" id="IPR024006">
    <property type="entry name" value="Alt_signal_exp_actinobact"/>
</dbReference>
<dbReference type="Proteomes" id="UP001589707">
    <property type="component" value="Unassembled WGS sequence"/>
</dbReference>
<dbReference type="RefSeq" id="WP_376838679.1">
    <property type="nucleotide sequence ID" value="NZ_JBHMAU010000027.1"/>
</dbReference>
<sequence>MTDATAQKKPNRRALKAVAAGAAGVALLAGIGTTFAKWFEEETIGGGDITAGHLNMNVEGAEWTDVNNNVAIDPETFRMVPGDKVAYSAKVTPDLVGDNLEATLKVDTGDALIGDLGKIVKVETVFGGAPTGGPDEMTVTPDMSGNPIEVSVTITFPLNNPDTGERWDDAGEDGTVDLQEITVELEQNNNP</sequence>
<organism evidence="1 2">
    <name type="scientific">Brevibacterium otitidis</name>
    <dbReference type="NCBI Taxonomy" id="53364"/>
    <lineage>
        <taxon>Bacteria</taxon>
        <taxon>Bacillati</taxon>
        <taxon>Actinomycetota</taxon>
        <taxon>Actinomycetes</taxon>
        <taxon>Micrococcales</taxon>
        <taxon>Brevibacteriaceae</taxon>
        <taxon>Brevibacterium</taxon>
    </lineage>
</organism>
<dbReference type="EMBL" id="JBHMAU010000027">
    <property type="protein sequence ID" value="MFB9775494.1"/>
    <property type="molecule type" value="Genomic_DNA"/>
</dbReference>
<evidence type="ECO:0000313" key="2">
    <source>
        <dbReference type="Proteomes" id="UP001589707"/>
    </source>
</evidence>
<name>A0ABV5WZM4_9MICO</name>
<protein>
    <submittedName>
        <fullName evidence="1">Alternate-type signal peptide domain-containing protein</fullName>
    </submittedName>
</protein>
<dbReference type="NCBIfam" id="TIGR04089">
    <property type="entry name" value="exp_by_SipW_III"/>
    <property type="match status" value="1"/>
</dbReference>
<keyword evidence="2" id="KW-1185">Reference proteome</keyword>
<proteinExistence type="predicted"/>
<accession>A0ABV5WZM4</accession>
<reference evidence="1 2" key="1">
    <citation type="submission" date="2024-09" db="EMBL/GenBank/DDBJ databases">
        <authorList>
            <person name="Sun Q."/>
            <person name="Mori K."/>
        </authorList>
    </citation>
    <scope>NUCLEOTIDE SEQUENCE [LARGE SCALE GENOMIC DNA]</scope>
    <source>
        <strain evidence="1 2">JCM 11683</strain>
    </source>
</reference>
<gene>
    <name evidence="1" type="ORF">ACFFN1_03560</name>
</gene>
<comment type="caution">
    <text evidence="1">The sequence shown here is derived from an EMBL/GenBank/DDBJ whole genome shotgun (WGS) entry which is preliminary data.</text>
</comment>
<evidence type="ECO:0000313" key="1">
    <source>
        <dbReference type="EMBL" id="MFB9775494.1"/>
    </source>
</evidence>